<keyword evidence="5 8" id="KW-0808">Transferase</keyword>
<evidence type="ECO:0000256" key="8">
    <source>
        <dbReference type="RuleBase" id="RU365074"/>
    </source>
</evidence>
<dbReference type="GO" id="GO:0005677">
    <property type="term" value="C:chromatin silencing complex"/>
    <property type="evidence" value="ECO:0007669"/>
    <property type="project" value="TreeGrafter"/>
</dbReference>
<dbReference type="RefSeq" id="XP_044563537.1">
    <property type="nucleotide sequence ID" value="XM_044705028.1"/>
</dbReference>
<accession>A0A6A5BWY2</accession>
<dbReference type="PANTHER" id="PTHR12787">
    <property type="entry name" value="RIBOSOMAL RNA-PROCESSING PROTEIN 8"/>
    <property type="match status" value="1"/>
</dbReference>
<evidence type="ECO:0000256" key="4">
    <source>
        <dbReference type="ARBA" id="ARBA00022603"/>
    </source>
</evidence>
<evidence type="ECO:0000256" key="7">
    <source>
        <dbReference type="ARBA" id="ARBA00023242"/>
    </source>
</evidence>
<dbReference type="GO" id="GO:0005730">
    <property type="term" value="C:nucleolus"/>
    <property type="evidence" value="ECO:0007669"/>
    <property type="project" value="UniProtKB-SubCell"/>
</dbReference>
<comment type="similarity">
    <text evidence="2 8">Belongs to the methyltransferase superfamily. RRP8 family.</text>
</comment>
<dbReference type="EC" id="2.1.1.-" evidence="8"/>
<dbReference type="FunFam" id="1.10.10.2150:FF:000001">
    <property type="entry name" value="Ribosomal RNA-processing protein 8"/>
    <property type="match status" value="1"/>
</dbReference>
<comment type="function">
    <text evidence="8">Probable methyltransferase required to silence rDNA.</text>
</comment>
<dbReference type="GO" id="GO:0000183">
    <property type="term" value="P:rDNA heterochromatin formation"/>
    <property type="evidence" value="ECO:0007669"/>
    <property type="project" value="TreeGrafter"/>
</dbReference>
<keyword evidence="4 8" id="KW-0489">Methyltransferase</keyword>
<dbReference type="GO" id="GO:0008168">
    <property type="term" value="F:methyltransferase activity"/>
    <property type="evidence" value="ECO:0007669"/>
    <property type="project" value="UniProtKB-KW"/>
</dbReference>
<evidence type="ECO:0000256" key="9">
    <source>
        <dbReference type="SAM" id="MobiDB-lite"/>
    </source>
</evidence>
<evidence type="ECO:0000256" key="6">
    <source>
        <dbReference type="ARBA" id="ARBA00022691"/>
    </source>
</evidence>
<dbReference type="InterPro" id="IPR042036">
    <property type="entry name" value="RRP8_N"/>
</dbReference>
<dbReference type="AlphaFoldDB" id="A0A6A5BWY2"/>
<keyword evidence="6 8" id="KW-0949">S-adenosyl-L-methionine</keyword>
<gene>
    <name evidence="10" type="ORF">FDP41_001894</name>
</gene>
<dbReference type="PANTHER" id="PTHR12787:SF0">
    <property type="entry name" value="RIBOSOMAL RNA-PROCESSING PROTEIN 8"/>
    <property type="match status" value="1"/>
</dbReference>
<feature type="compositionally biased region" description="Polar residues" evidence="9">
    <location>
        <begin position="306"/>
        <end position="318"/>
    </location>
</feature>
<feature type="region of interest" description="Disordered" evidence="9">
    <location>
        <begin position="306"/>
        <end position="333"/>
    </location>
</feature>
<evidence type="ECO:0000313" key="11">
    <source>
        <dbReference type="Proteomes" id="UP000444721"/>
    </source>
</evidence>
<dbReference type="GO" id="GO:0006364">
    <property type="term" value="P:rRNA processing"/>
    <property type="evidence" value="ECO:0007669"/>
    <property type="project" value="UniProtKB-UniRule"/>
</dbReference>
<dbReference type="EMBL" id="VFQX01000028">
    <property type="protein sequence ID" value="KAF0978824.1"/>
    <property type="molecule type" value="Genomic_DNA"/>
</dbReference>
<dbReference type="SUPFAM" id="SSF53335">
    <property type="entry name" value="S-adenosyl-L-methionine-dependent methyltransferases"/>
    <property type="match status" value="1"/>
</dbReference>
<evidence type="ECO:0000256" key="3">
    <source>
        <dbReference type="ARBA" id="ARBA00022552"/>
    </source>
</evidence>
<dbReference type="GO" id="GO:0042149">
    <property type="term" value="P:cellular response to glucose starvation"/>
    <property type="evidence" value="ECO:0007669"/>
    <property type="project" value="TreeGrafter"/>
</dbReference>
<dbReference type="GO" id="GO:0046015">
    <property type="term" value="P:regulation of transcription by glucose"/>
    <property type="evidence" value="ECO:0007669"/>
    <property type="project" value="TreeGrafter"/>
</dbReference>
<name>A0A6A5BWY2_NAEFO</name>
<evidence type="ECO:0000256" key="5">
    <source>
        <dbReference type="ARBA" id="ARBA00022679"/>
    </source>
</evidence>
<dbReference type="GeneID" id="68109112"/>
<dbReference type="OMA" id="YVTACNI"/>
<dbReference type="InterPro" id="IPR007823">
    <property type="entry name" value="RRP8"/>
</dbReference>
<dbReference type="InterPro" id="IPR029063">
    <property type="entry name" value="SAM-dependent_MTases_sf"/>
</dbReference>
<dbReference type="GO" id="GO:0032259">
    <property type="term" value="P:methylation"/>
    <property type="evidence" value="ECO:0007669"/>
    <property type="project" value="UniProtKB-KW"/>
</dbReference>
<feature type="compositionally biased region" description="Polar residues" evidence="9">
    <location>
        <begin position="90"/>
        <end position="110"/>
    </location>
</feature>
<reference evidence="10 11" key="1">
    <citation type="journal article" date="2019" name="Sci. Rep.">
        <title>Nanopore sequencing improves the draft genome of the human pathogenic amoeba Naegleria fowleri.</title>
        <authorList>
            <person name="Liechti N."/>
            <person name="Schurch N."/>
            <person name="Bruggmann R."/>
            <person name="Wittwer M."/>
        </authorList>
    </citation>
    <scope>NUCLEOTIDE SEQUENCE [LARGE SCALE GENOMIC DNA]</scope>
    <source>
        <strain evidence="10 11">ATCC 30894</strain>
    </source>
</reference>
<keyword evidence="7 8" id="KW-0539">Nucleus</keyword>
<evidence type="ECO:0000313" key="10">
    <source>
        <dbReference type="EMBL" id="KAF0978824.1"/>
    </source>
</evidence>
<feature type="compositionally biased region" description="Low complexity" evidence="9">
    <location>
        <begin position="111"/>
        <end position="127"/>
    </location>
</feature>
<sequence>MPSASFSSASIRKIHSLIENKKRKHNEEQITTQKNNEMVVDSDEEGEDTRRRMMMISSTTPQKSLEASTKKRKIQEPSPKKQQQNQPQKTNVDQSKPNNNNRKTSQFSAMSSSNHSTNSNHNNNTTNKQKKNDHGSALSSLQQEFQDKLKSSKFRFLNEKLYTTTGHQAKALFEKDPSLFTLYHEGYKQSMEKWPFQPVKNMIKFLNSKPISWVVADMGCGEAEIAKNAKQKTIHSFDLVATNDKVTACDMRKTPLSDETVDCVIFSLSLMGTNFFDYLREASRICKLGGCLRVAELESRFLGESNNASDSGKLNDSSVMADEDEESVTSAAKSPRKKVNPFAKFVSVVEHFGFKLDKQSQPNGYFVVFEFNKVKLWSEISKIKDPAVKNVEVLKPCLYKKR</sequence>
<dbReference type="VEuPathDB" id="AmoebaDB:FDP41_001894"/>
<keyword evidence="3 8" id="KW-0698">rRNA processing</keyword>
<dbReference type="OrthoDB" id="10258825at2759"/>
<protein>
    <recommendedName>
        <fullName evidence="8">Ribosomal RNA-processing protein 8</fullName>
        <ecNumber evidence="8">2.1.1.-</ecNumber>
    </recommendedName>
</protein>
<dbReference type="Proteomes" id="UP000444721">
    <property type="component" value="Unassembled WGS sequence"/>
</dbReference>
<dbReference type="GO" id="GO:0033553">
    <property type="term" value="C:rDNA heterochromatin"/>
    <property type="evidence" value="ECO:0007669"/>
    <property type="project" value="TreeGrafter"/>
</dbReference>
<organism evidence="10 11">
    <name type="scientific">Naegleria fowleri</name>
    <name type="common">Brain eating amoeba</name>
    <dbReference type="NCBI Taxonomy" id="5763"/>
    <lineage>
        <taxon>Eukaryota</taxon>
        <taxon>Discoba</taxon>
        <taxon>Heterolobosea</taxon>
        <taxon>Tetramitia</taxon>
        <taxon>Eutetramitia</taxon>
        <taxon>Vahlkampfiidae</taxon>
        <taxon>Naegleria</taxon>
    </lineage>
</organism>
<dbReference type="Gene3D" id="3.40.50.150">
    <property type="entry name" value="Vaccinia Virus protein VP39"/>
    <property type="match status" value="1"/>
</dbReference>
<dbReference type="VEuPathDB" id="AmoebaDB:NfTy_032930"/>
<feature type="compositionally biased region" description="Low complexity" evidence="9">
    <location>
        <begin position="80"/>
        <end position="89"/>
    </location>
</feature>
<proteinExistence type="inferred from homology"/>
<feature type="compositionally biased region" description="Basic and acidic residues" evidence="9">
    <location>
        <begin position="17"/>
        <end position="28"/>
    </location>
</feature>
<comment type="subcellular location">
    <subcellularLocation>
        <location evidence="1 8">Nucleus</location>
        <location evidence="1 8">Nucleolus</location>
    </subcellularLocation>
</comment>
<dbReference type="Pfam" id="PF05148">
    <property type="entry name" value="Methyltransf_8"/>
    <property type="match status" value="1"/>
</dbReference>
<evidence type="ECO:0000256" key="2">
    <source>
        <dbReference type="ARBA" id="ARBA00006301"/>
    </source>
</evidence>
<dbReference type="Gene3D" id="1.10.10.2150">
    <property type="entry name" value="Ribosomal RNA-processing protein 8, N-terminal domain"/>
    <property type="match status" value="1"/>
</dbReference>
<feature type="compositionally biased region" description="Polar residues" evidence="9">
    <location>
        <begin position="56"/>
        <end position="67"/>
    </location>
</feature>
<keyword evidence="11" id="KW-1185">Reference proteome</keyword>
<dbReference type="VEuPathDB" id="AmoebaDB:NF0009510"/>
<evidence type="ECO:0000256" key="1">
    <source>
        <dbReference type="ARBA" id="ARBA00004604"/>
    </source>
</evidence>
<comment type="caution">
    <text evidence="10">The sequence shown here is derived from an EMBL/GenBank/DDBJ whole genome shotgun (WGS) entry which is preliminary data.</text>
</comment>
<feature type="region of interest" description="Disordered" evidence="9">
    <location>
        <begin position="17"/>
        <end position="140"/>
    </location>
</feature>